<dbReference type="InterPro" id="IPR000719">
    <property type="entry name" value="Prot_kinase_dom"/>
</dbReference>
<dbReference type="SMART" id="SM00220">
    <property type="entry name" value="S_TKc"/>
    <property type="match status" value="1"/>
</dbReference>
<dbReference type="FunFam" id="1.10.510.10:FF:000054">
    <property type="entry name" value="Mitogen-activated protein kinase kinase kinase 5"/>
    <property type="match status" value="1"/>
</dbReference>
<reference evidence="10" key="1">
    <citation type="journal article" date="2019" name="bioRxiv">
        <title>The Genome of the Zebra Mussel, Dreissena polymorpha: A Resource for Invasive Species Research.</title>
        <authorList>
            <person name="McCartney M.A."/>
            <person name="Auch B."/>
            <person name="Kono T."/>
            <person name="Mallez S."/>
            <person name="Zhang Y."/>
            <person name="Obille A."/>
            <person name="Becker A."/>
            <person name="Abrahante J.E."/>
            <person name="Garbe J."/>
            <person name="Badalamenti J.P."/>
            <person name="Herman A."/>
            <person name="Mangelson H."/>
            <person name="Liachko I."/>
            <person name="Sullivan S."/>
            <person name="Sone E.D."/>
            <person name="Koren S."/>
            <person name="Silverstein K.A.T."/>
            <person name="Beckman K.B."/>
            <person name="Gohl D.M."/>
        </authorList>
    </citation>
    <scope>NUCLEOTIDE SEQUENCE</scope>
    <source>
        <strain evidence="10">Duluth1</strain>
        <tissue evidence="10">Whole animal</tissue>
    </source>
</reference>
<dbReference type="AlphaFoldDB" id="A0A9D4HQW6"/>
<dbReference type="Gene3D" id="3.30.200.20">
    <property type="entry name" value="Phosphorylase Kinase, domain 1"/>
    <property type="match status" value="1"/>
</dbReference>
<reference evidence="10" key="2">
    <citation type="submission" date="2020-11" db="EMBL/GenBank/DDBJ databases">
        <authorList>
            <person name="McCartney M.A."/>
            <person name="Auch B."/>
            <person name="Kono T."/>
            <person name="Mallez S."/>
            <person name="Becker A."/>
            <person name="Gohl D.M."/>
            <person name="Silverstein K.A.T."/>
            <person name="Koren S."/>
            <person name="Bechman K.B."/>
            <person name="Herman A."/>
            <person name="Abrahante J.E."/>
            <person name="Garbe J."/>
        </authorList>
    </citation>
    <scope>NUCLEOTIDE SEQUENCE</scope>
    <source>
        <strain evidence="10">Duluth1</strain>
        <tissue evidence="10">Whole animal</tissue>
    </source>
</reference>
<name>A0A9D4HQW6_DREPO</name>
<dbReference type="EMBL" id="JAIWYP010000012">
    <property type="protein sequence ID" value="KAH3726208.1"/>
    <property type="molecule type" value="Genomic_DNA"/>
</dbReference>
<keyword evidence="5" id="KW-0418">Kinase</keyword>
<accession>A0A9D4HQW6</accession>
<feature type="binding site" evidence="8">
    <location>
        <position position="618"/>
    </location>
    <ligand>
        <name>ATP</name>
        <dbReference type="ChEBI" id="CHEBI:30616"/>
    </ligand>
</feature>
<gene>
    <name evidence="10" type="ORF">DPMN_052065</name>
</gene>
<evidence type="ECO:0000256" key="2">
    <source>
        <dbReference type="ARBA" id="ARBA00022679"/>
    </source>
</evidence>
<dbReference type="PROSITE" id="PS00108">
    <property type="entry name" value="PROTEIN_KINASE_ST"/>
    <property type="match status" value="1"/>
</dbReference>
<dbReference type="InterPro" id="IPR046872">
    <property type="entry name" value="DRHyd-ASK"/>
</dbReference>
<dbReference type="SUPFAM" id="SSF56112">
    <property type="entry name" value="Protein kinase-like (PK-like)"/>
    <property type="match status" value="1"/>
</dbReference>
<proteinExistence type="predicted"/>
<comment type="caution">
    <text evidence="10">The sequence shown here is derived from an EMBL/GenBank/DDBJ whole genome shotgun (WGS) entry which is preliminary data.</text>
</comment>
<dbReference type="PANTHER" id="PTHR11584:SF394">
    <property type="entry name" value="APOPTOTIC SIGNAL-REGULATING KINASE 1, ISOFORM C"/>
    <property type="match status" value="1"/>
</dbReference>
<protein>
    <recommendedName>
        <fullName evidence="9">Protein kinase domain-containing protein</fullName>
    </recommendedName>
</protein>
<dbReference type="InterPro" id="IPR017441">
    <property type="entry name" value="Protein_kinase_ATP_BS"/>
</dbReference>
<dbReference type="Proteomes" id="UP000828390">
    <property type="component" value="Unassembled WGS sequence"/>
</dbReference>
<dbReference type="GO" id="GO:0046872">
    <property type="term" value="F:metal ion binding"/>
    <property type="evidence" value="ECO:0007669"/>
    <property type="project" value="UniProtKB-KW"/>
</dbReference>
<evidence type="ECO:0000313" key="11">
    <source>
        <dbReference type="Proteomes" id="UP000828390"/>
    </source>
</evidence>
<evidence type="ECO:0000256" key="5">
    <source>
        <dbReference type="ARBA" id="ARBA00022777"/>
    </source>
</evidence>
<keyword evidence="7" id="KW-0175">Coiled coil</keyword>
<dbReference type="Pfam" id="PF13281">
    <property type="entry name" value="MAP3K_TRAF_bd"/>
    <property type="match status" value="1"/>
</dbReference>
<evidence type="ECO:0000256" key="8">
    <source>
        <dbReference type="PROSITE-ProRule" id="PRU10141"/>
    </source>
</evidence>
<dbReference type="InterPro" id="IPR043969">
    <property type="entry name" value="MAP3K_PH"/>
</dbReference>
<evidence type="ECO:0000256" key="4">
    <source>
        <dbReference type="ARBA" id="ARBA00022741"/>
    </source>
</evidence>
<dbReference type="PROSITE" id="PS50011">
    <property type="entry name" value="PROTEIN_KINASE_DOM"/>
    <property type="match status" value="1"/>
</dbReference>
<dbReference type="InterPro" id="IPR011009">
    <property type="entry name" value="Kinase-like_dom_sf"/>
</dbReference>
<keyword evidence="4 8" id="KW-0547">Nucleotide-binding</keyword>
<evidence type="ECO:0000256" key="3">
    <source>
        <dbReference type="ARBA" id="ARBA00022723"/>
    </source>
</evidence>
<evidence type="ECO:0000256" key="7">
    <source>
        <dbReference type="ARBA" id="ARBA00023054"/>
    </source>
</evidence>
<dbReference type="Pfam" id="PF19039">
    <property type="entry name" value="ASK_PH"/>
    <property type="match status" value="1"/>
</dbReference>
<feature type="non-terminal residue" evidence="10">
    <location>
        <position position="1"/>
    </location>
</feature>
<dbReference type="GO" id="GO:0004674">
    <property type="term" value="F:protein serine/threonine kinase activity"/>
    <property type="evidence" value="ECO:0007669"/>
    <property type="project" value="UniProtKB-KW"/>
</dbReference>
<evidence type="ECO:0000256" key="1">
    <source>
        <dbReference type="ARBA" id="ARBA00022527"/>
    </source>
</evidence>
<dbReference type="CDD" id="cd06624">
    <property type="entry name" value="STKc_ASK"/>
    <property type="match status" value="1"/>
</dbReference>
<dbReference type="GO" id="GO:0005524">
    <property type="term" value="F:ATP binding"/>
    <property type="evidence" value="ECO:0007669"/>
    <property type="project" value="UniProtKB-UniRule"/>
</dbReference>
<keyword evidence="11" id="KW-1185">Reference proteome</keyword>
<dbReference type="Pfam" id="PF00069">
    <property type="entry name" value="Pkinase"/>
    <property type="match status" value="1"/>
</dbReference>
<dbReference type="FunFam" id="3.30.200.20:FF:000487">
    <property type="entry name" value="Serine/threonine protein kinase, putative"/>
    <property type="match status" value="1"/>
</dbReference>
<dbReference type="InterPro" id="IPR008271">
    <property type="entry name" value="Ser/Thr_kinase_AS"/>
</dbReference>
<evidence type="ECO:0000259" key="9">
    <source>
        <dbReference type="PROSITE" id="PS50011"/>
    </source>
</evidence>
<dbReference type="InterPro" id="IPR025136">
    <property type="entry name" value="MAP3K_TRAF-bd"/>
</dbReference>
<evidence type="ECO:0000313" key="10">
    <source>
        <dbReference type="EMBL" id="KAH3726208.1"/>
    </source>
</evidence>
<dbReference type="Gene3D" id="1.10.510.10">
    <property type="entry name" value="Transferase(Phosphotransferase) domain 1"/>
    <property type="match status" value="1"/>
</dbReference>
<dbReference type="PANTHER" id="PTHR11584">
    <property type="entry name" value="SERINE/THREONINE PROTEIN KINASE"/>
    <property type="match status" value="1"/>
</dbReference>
<evidence type="ECO:0000256" key="6">
    <source>
        <dbReference type="ARBA" id="ARBA00022840"/>
    </source>
</evidence>
<feature type="domain" description="Protein kinase" evidence="9">
    <location>
        <begin position="589"/>
        <end position="847"/>
    </location>
</feature>
<organism evidence="10 11">
    <name type="scientific">Dreissena polymorpha</name>
    <name type="common">Zebra mussel</name>
    <name type="synonym">Mytilus polymorpha</name>
    <dbReference type="NCBI Taxonomy" id="45954"/>
    <lineage>
        <taxon>Eukaryota</taxon>
        <taxon>Metazoa</taxon>
        <taxon>Spiralia</taxon>
        <taxon>Lophotrochozoa</taxon>
        <taxon>Mollusca</taxon>
        <taxon>Bivalvia</taxon>
        <taxon>Autobranchia</taxon>
        <taxon>Heteroconchia</taxon>
        <taxon>Euheterodonta</taxon>
        <taxon>Imparidentia</taxon>
        <taxon>Neoheterodontei</taxon>
        <taxon>Myida</taxon>
        <taxon>Dreissenoidea</taxon>
        <taxon>Dreissenidae</taxon>
        <taxon>Dreissena</taxon>
    </lineage>
</organism>
<dbReference type="PROSITE" id="PS00107">
    <property type="entry name" value="PROTEIN_KINASE_ATP"/>
    <property type="match status" value="1"/>
</dbReference>
<keyword evidence="2" id="KW-0808">Transferase</keyword>
<sequence>MKVVTVIDVTTAGATSGAVTPDAKSINPISLLNTRKKALSDVDKACKSCDACLENIVFQKLDFGETAVLDMFYNADVVVVDMTIATQQSSLFYHIGVRQSMNMKNNVVIANDIDPEGTVSLRLSTGSGVYFFPYMLDSNGTCVVQDGSSLLYSEACVHPENGPSLYNKIKKVLNEVDEENVTHLKERFLSDLRKARETFKGEDLVKMLNGMKRRLDDPLLLSVDVVVNLLISFREIQDYNAMVKLVEDLEVIPNNKITSTVAVQYHYSFALNRRNKNGDRDKALQVILKVISQSENAVPDHLCLAGRIYKDKFVESDYEDREALQEAIKWYKKGFEIQPNEYAGINLATLMVISGKEFSTCNELKRIGLKLNNLIGKKGSLQNLTNYWDVATFFEISVLAQDYGKAIQAAEVMFRLEPPYWYLKSTLDNIHLIIKFRRQIVDTNESSLFNFWMEFFQEATKTEVSPQWYPVLILEPTKVFVPSYLQVNQDEDSKNVHVYNVCKTDKLQHEWFFSASQLKGVSLYKRDNRAVFLYVTENSDDFHIFFSSEMQRQMFYEDMCQLIKDNQRGFQAELEEMDNIEYEYETDEKGNPIILGRGSYGVVYAARDKRTQVKVAVKEVPEKYQEEVQPLHEEIKLHSRLSHKNIVKYLGSISEGGFFKIFMEQVPGGSLSQLLSSKWGPLLNNEPTIAFYTKQILEGLMYLHENRIVHRDIKGDNVLVNTYSGVLKISDFGTSKRLAGINPCAETFAGTMQYMAPEVIDRGMRGYGPPADIWSLGCTVIEMATGKPPFIELGSPEAAMFKVGFYKIHPEIPDSLSEAAKDFLLKCFHKDPKQRPTAAKLLEEPFIVETLAPRKKKKKMTEVEFLRSTSVPVGVMMRGQQSTATIKLKLPQKHQKHQSPSTVTVMPRNAMGFSGSVENILDGLDTVQEER</sequence>
<keyword evidence="6 8" id="KW-0067">ATP-binding</keyword>
<keyword evidence="1" id="KW-0723">Serine/threonine-protein kinase</keyword>
<dbReference type="GO" id="GO:0000165">
    <property type="term" value="P:MAPK cascade"/>
    <property type="evidence" value="ECO:0007669"/>
    <property type="project" value="InterPro"/>
</dbReference>
<keyword evidence="3" id="KW-0479">Metal-binding</keyword>
<dbReference type="Pfam" id="PF20309">
    <property type="entry name" value="DRHyd-ASK"/>
    <property type="match status" value="1"/>
</dbReference>